<dbReference type="InterPro" id="IPR003918">
    <property type="entry name" value="NADH_UbQ_OxRdtase"/>
</dbReference>
<dbReference type="InterPro" id="IPR001750">
    <property type="entry name" value="ND/Mrp_TM"/>
</dbReference>
<feature type="transmembrane region" description="Helical" evidence="9">
    <location>
        <begin position="284"/>
        <end position="306"/>
    </location>
</feature>
<feature type="transmembrane region" description="Helical" evidence="9">
    <location>
        <begin position="6"/>
        <end position="25"/>
    </location>
</feature>
<feature type="transmembrane region" description="Helical" evidence="9">
    <location>
        <begin position="313"/>
        <end position="338"/>
    </location>
</feature>
<accession>A0A402DUG4</accession>
<reference evidence="12 13" key="1">
    <citation type="submission" date="2019-01" db="EMBL/GenBank/DDBJ databases">
        <title>Draft genome sequence of Cellulomonas takizawaensis strain TKZ-21.</title>
        <authorList>
            <person name="Yamamura H."/>
            <person name="Hayashi T."/>
            <person name="Hamada M."/>
            <person name="Serisawa Y."/>
            <person name="Matsuyama K."/>
            <person name="Nakagawa Y."/>
            <person name="Otoguro M."/>
            <person name="Yanagida F."/>
            <person name="Hayakawa M."/>
        </authorList>
    </citation>
    <scope>NUCLEOTIDE SEQUENCE [LARGE SCALE GENOMIC DNA]</scope>
    <source>
        <strain evidence="12 13">NBRC12680</strain>
    </source>
</reference>
<evidence type="ECO:0000256" key="4">
    <source>
        <dbReference type="ARBA" id="ARBA00022967"/>
    </source>
</evidence>
<dbReference type="OrthoDB" id="9768329at2"/>
<dbReference type="GO" id="GO:0048039">
    <property type="term" value="F:ubiquinone binding"/>
    <property type="evidence" value="ECO:0007669"/>
    <property type="project" value="TreeGrafter"/>
</dbReference>
<comment type="subcellular location">
    <subcellularLocation>
        <location evidence="1">Endomembrane system</location>
        <topology evidence="1">Multi-pass membrane protein</topology>
    </subcellularLocation>
    <subcellularLocation>
        <location evidence="8">Membrane</location>
        <topology evidence="8">Multi-pass membrane protein</topology>
    </subcellularLocation>
</comment>
<comment type="similarity">
    <text evidence="2">Belongs to the complex I subunit 4 family.</text>
</comment>
<feature type="transmembrane region" description="Helical" evidence="9">
    <location>
        <begin position="175"/>
        <end position="195"/>
    </location>
</feature>
<gene>
    <name evidence="12" type="ORF">CBZ_28650</name>
</gene>
<dbReference type="Proteomes" id="UP000289954">
    <property type="component" value="Unassembled WGS sequence"/>
</dbReference>
<keyword evidence="13" id="KW-1185">Reference proteome</keyword>
<evidence type="ECO:0000256" key="5">
    <source>
        <dbReference type="ARBA" id="ARBA00022989"/>
    </source>
</evidence>
<feature type="transmembrane region" description="Helical" evidence="9">
    <location>
        <begin position="221"/>
        <end position="243"/>
    </location>
</feature>
<dbReference type="GO" id="GO:0016020">
    <property type="term" value="C:membrane"/>
    <property type="evidence" value="ECO:0007669"/>
    <property type="project" value="UniProtKB-SubCell"/>
</dbReference>
<dbReference type="PANTHER" id="PTHR43507">
    <property type="entry name" value="NADH-UBIQUINONE OXIDOREDUCTASE CHAIN 4"/>
    <property type="match status" value="1"/>
</dbReference>
<dbReference type="GO" id="GO:0008137">
    <property type="term" value="F:NADH dehydrogenase (ubiquinone) activity"/>
    <property type="evidence" value="ECO:0007669"/>
    <property type="project" value="InterPro"/>
</dbReference>
<feature type="transmembrane region" description="Helical" evidence="9">
    <location>
        <begin position="255"/>
        <end position="278"/>
    </location>
</feature>
<dbReference type="NCBIfam" id="NF004500">
    <property type="entry name" value="PRK05846.1-4"/>
    <property type="match status" value="1"/>
</dbReference>
<evidence type="ECO:0000256" key="1">
    <source>
        <dbReference type="ARBA" id="ARBA00004127"/>
    </source>
</evidence>
<evidence type="ECO:0000256" key="2">
    <source>
        <dbReference type="ARBA" id="ARBA00009025"/>
    </source>
</evidence>
<dbReference type="Pfam" id="PF00361">
    <property type="entry name" value="Proton_antipo_M"/>
    <property type="match status" value="1"/>
</dbReference>
<comment type="caution">
    <text evidence="12">The sequence shown here is derived from an EMBL/GenBank/DDBJ whole genome shotgun (WGS) entry which is preliminary data.</text>
</comment>
<evidence type="ECO:0000256" key="8">
    <source>
        <dbReference type="RuleBase" id="RU000320"/>
    </source>
</evidence>
<evidence type="ECO:0000259" key="11">
    <source>
        <dbReference type="Pfam" id="PF01059"/>
    </source>
</evidence>
<keyword evidence="4" id="KW-1278">Translocase</keyword>
<evidence type="ECO:0000313" key="13">
    <source>
        <dbReference type="Proteomes" id="UP000289954"/>
    </source>
</evidence>
<evidence type="ECO:0000259" key="10">
    <source>
        <dbReference type="Pfam" id="PF00361"/>
    </source>
</evidence>
<dbReference type="InterPro" id="IPR000260">
    <property type="entry name" value="NADH4_N"/>
</dbReference>
<dbReference type="PANTHER" id="PTHR43507:SF1">
    <property type="entry name" value="NADH-UBIQUINONE OXIDOREDUCTASE CHAIN 4"/>
    <property type="match status" value="1"/>
</dbReference>
<evidence type="ECO:0000313" key="12">
    <source>
        <dbReference type="EMBL" id="GCE77809.1"/>
    </source>
</evidence>
<dbReference type="EMBL" id="BIMR01000257">
    <property type="protein sequence ID" value="GCE77809.1"/>
    <property type="molecule type" value="Genomic_DNA"/>
</dbReference>
<keyword evidence="3 8" id="KW-0812">Transmembrane</keyword>
<dbReference type="AlphaFoldDB" id="A0A402DUG4"/>
<feature type="transmembrane region" description="Helical" evidence="9">
    <location>
        <begin position="417"/>
        <end position="439"/>
    </location>
</feature>
<evidence type="ECO:0000256" key="7">
    <source>
        <dbReference type="ARBA" id="ARBA00023136"/>
    </source>
</evidence>
<feature type="transmembrane region" description="Helical" evidence="9">
    <location>
        <begin position="143"/>
        <end position="163"/>
    </location>
</feature>
<feature type="domain" description="NADH:quinone oxidoreductase/Mrp antiporter transmembrane" evidence="10">
    <location>
        <begin position="139"/>
        <end position="429"/>
    </location>
</feature>
<evidence type="ECO:0000256" key="9">
    <source>
        <dbReference type="SAM" id="Phobius"/>
    </source>
</evidence>
<dbReference type="PRINTS" id="PR01437">
    <property type="entry name" value="NUOXDRDTASE4"/>
</dbReference>
<name>A0A402DUG4_9CELL</name>
<keyword evidence="6" id="KW-0520">NAD</keyword>
<dbReference type="GO" id="GO:0015990">
    <property type="term" value="P:electron transport coupled proton transport"/>
    <property type="evidence" value="ECO:0007669"/>
    <property type="project" value="TreeGrafter"/>
</dbReference>
<feature type="transmembrane region" description="Helical" evidence="9">
    <location>
        <begin position="463"/>
        <end position="483"/>
    </location>
</feature>
<feature type="transmembrane region" description="Helical" evidence="9">
    <location>
        <begin position="119"/>
        <end position="137"/>
    </location>
</feature>
<dbReference type="InterPro" id="IPR010227">
    <property type="entry name" value="NADH_Q_OxRdtase_chainM/4"/>
</dbReference>
<feature type="transmembrane region" description="Helical" evidence="9">
    <location>
        <begin position="375"/>
        <end position="397"/>
    </location>
</feature>
<dbReference type="GO" id="GO:0012505">
    <property type="term" value="C:endomembrane system"/>
    <property type="evidence" value="ECO:0007669"/>
    <property type="project" value="UniProtKB-SubCell"/>
</dbReference>
<dbReference type="RefSeq" id="WP_130782431.1">
    <property type="nucleotide sequence ID" value="NZ_BIMR01000257.1"/>
</dbReference>
<protein>
    <submittedName>
        <fullName evidence="12">NADH-quinone oxidoreductase subunit M</fullName>
    </submittedName>
</protein>
<sequence>MSTSFPWLTALLVLPLLGAVALWALPAGWRGRTRAVALGFALAELLLAVGALLAFDTADAATFQLLETHRWIPALGVSYALGVDGVGLALILMSVLLVPLVVLAAWREQGSTGAPTDRLRQYLALVLLLEAFIVAVFAARDVFLFYVVFEAMLIPVYFMIGMFGGEQRRYAAVKFLLFSLAGGLIMLVGVIALYLNGPGGPEGFLTANLTGVALDPTLEKWLFVAFFIAFAIKAPMFPVHTWLPDAAQQAPAGTSTLLVGVLDKVGTFGMLTLCLPLFPAASRWAAPVVIVLALVSILYGALLAIGQKDLMRLVAYTSVSHFGFIVLGIFAFSATSIAGSSFYMVNHGLSTGGLFLLVGFLAARRGSQQIADFGGLQKVVPVLAGTFLVIGLSALSLPGLSTFVSEFLVIVGTFTRHPAAAVVASLGVVLAAIYVLWTYQRVFTGPVRDELAGTPDLVARERWVVGPLIAVMLVLGFVPGPALDLVRPPAEVSVQQVGVEPVVPLAGAHEGNDK</sequence>
<proteinExistence type="inferred from homology"/>
<keyword evidence="7 9" id="KW-0472">Membrane</keyword>
<feature type="transmembrane region" description="Helical" evidence="9">
    <location>
        <begin position="344"/>
        <end position="363"/>
    </location>
</feature>
<evidence type="ECO:0000256" key="3">
    <source>
        <dbReference type="ARBA" id="ARBA00022692"/>
    </source>
</evidence>
<dbReference type="GO" id="GO:0003954">
    <property type="term" value="F:NADH dehydrogenase activity"/>
    <property type="evidence" value="ECO:0007669"/>
    <property type="project" value="TreeGrafter"/>
</dbReference>
<dbReference type="Pfam" id="PF01059">
    <property type="entry name" value="Oxidored_q5_N"/>
    <property type="match status" value="1"/>
</dbReference>
<organism evidence="12 13">
    <name type="scientific">Cellulomonas biazotea</name>
    <dbReference type="NCBI Taxonomy" id="1709"/>
    <lineage>
        <taxon>Bacteria</taxon>
        <taxon>Bacillati</taxon>
        <taxon>Actinomycetota</taxon>
        <taxon>Actinomycetes</taxon>
        <taxon>Micrococcales</taxon>
        <taxon>Cellulomonadaceae</taxon>
        <taxon>Cellulomonas</taxon>
    </lineage>
</organism>
<evidence type="ECO:0000256" key="6">
    <source>
        <dbReference type="ARBA" id="ARBA00023027"/>
    </source>
</evidence>
<feature type="domain" description="NADH:ubiquinone oxidoreductase chain 4 N-terminal" evidence="11">
    <location>
        <begin position="63"/>
        <end position="134"/>
    </location>
</feature>
<dbReference type="NCBIfam" id="TIGR01972">
    <property type="entry name" value="NDH_I_M"/>
    <property type="match status" value="1"/>
</dbReference>
<keyword evidence="5 9" id="KW-1133">Transmembrane helix</keyword>
<dbReference type="GO" id="GO:0042773">
    <property type="term" value="P:ATP synthesis coupled electron transport"/>
    <property type="evidence" value="ECO:0007669"/>
    <property type="project" value="InterPro"/>
</dbReference>
<feature type="transmembrane region" description="Helical" evidence="9">
    <location>
        <begin position="37"/>
        <end position="55"/>
    </location>
</feature>
<feature type="transmembrane region" description="Helical" evidence="9">
    <location>
        <begin position="86"/>
        <end position="107"/>
    </location>
</feature>